<feature type="region of interest" description="Disordered" evidence="1">
    <location>
        <begin position="686"/>
        <end position="712"/>
    </location>
</feature>
<keyword evidence="2" id="KW-0732">Signal</keyword>
<evidence type="ECO:0000313" key="4">
    <source>
        <dbReference type="WBParaSite" id="PgR084X_g038_t01"/>
    </source>
</evidence>
<feature type="compositionally biased region" description="Polar residues" evidence="1">
    <location>
        <begin position="413"/>
        <end position="426"/>
    </location>
</feature>
<evidence type="ECO:0000256" key="2">
    <source>
        <dbReference type="SAM" id="SignalP"/>
    </source>
</evidence>
<protein>
    <submittedName>
        <fullName evidence="4">Uncharacterized protein</fullName>
    </submittedName>
</protein>
<proteinExistence type="predicted"/>
<evidence type="ECO:0000256" key="1">
    <source>
        <dbReference type="SAM" id="MobiDB-lite"/>
    </source>
</evidence>
<feature type="compositionally biased region" description="Polar residues" evidence="1">
    <location>
        <begin position="702"/>
        <end position="712"/>
    </location>
</feature>
<feature type="region of interest" description="Disordered" evidence="1">
    <location>
        <begin position="762"/>
        <end position="792"/>
    </location>
</feature>
<feature type="compositionally biased region" description="Polar residues" evidence="1">
    <location>
        <begin position="762"/>
        <end position="771"/>
    </location>
</feature>
<dbReference type="WBParaSite" id="PgR084X_g038_t01">
    <property type="protein sequence ID" value="PgR084X_g038_t01"/>
    <property type="gene ID" value="PgR084X_g038"/>
</dbReference>
<sequence length="812" mass="90360">FTPSLSLLFILFSYCFICSFACFSTGVGNSCYCFNGQLCEQCSTGHISYGGHYSPTFPNGYAAPAGYDKPTANHHKYSSRLYKETSARPGTPLSLVNGYEQSNAFIQQRPFSPHNDALLPATNIQSIRRIQNLTPQLKYVPVNEYKTAVSEENVVEQDPLDSTLKTAAAASTNKHRLLLHQVDSNTRNKFAGQGHINQKILNSVPLRSTAIEDVQQLRESTITHFIHVQPIPLSYQANPPNRFPSESDTEPATGSQYLESNAMPNLSSTILPTRKSIMNQWSSSVGTQKSSPYSVTIVDGEQGDSHRTSYSSTERMQSYYSENEYSYESDAYTDDLQTNTANVSLSRSEIWSPKSSIYAQNNNHITEDDDRTAPIIPNQQNISFVSSIAPTFRPFVTKTAQSVRRPSVGHETIQPSSTSSDYPREYSSTASFNHDSTMDGYKSSTPIYITFQQQTPFLEESRKTTEITEVITPESNDEDNSIYNYKPYASRNSFQQISVNYENSPVKFTIDTSTSHQMPATTVIATEQLSYSFTPFSKHDIDLSSFHHGNLQSWQSGNGMPVQQMESSTAEAIFVPESHETSTVSQKITTNITHGQDLHQQFSMVNSSNSGSVLNHESLHDFENSGRKRSKERVSYHFTTINSTSQQLSTTSRVDEELNYELITTAHRWPMGFGHSDRRQNVSLSLSSEGNAVNDSDRENSKTAPEITSSNKSLNIIQVHGSSETTVAPHTHAEEPTALSSTNERTVVSTAQEPNIMTAFLSNSPTTSRQSAPPVHFSRTTSIKPKPMTNEKVDLIQKVDHRTDDRAAKGND</sequence>
<reference evidence="4" key="1">
    <citation type="submission" date="2022-11" db="UniProtKB">
        <authorList>
            <consortium name="WormBaseParasite"/>
        </authorList>
    </citation>
    <scope>IDENTIFICATION</scope>
</reference>
<feature type="chain" id="PRO_5037022604" evidence="2">
    <location>
        <begin position="22"/>
        <end position="812"/>
    </location>
</feature>
<name>A0A915C438_PARUN</name>
<feature type="region of interest" description="Disordered" evidence="1">
    <location>
        <begin position="406"/>
        <end position="426"/>
    </location>
</feature>
<organism evidence="3 4">
    <name type="scientific">Parascaris univalens</name>
    <name type="common">Nematode worm</name>
    <dbReference type="NCBI Taxonomy" id="6257"/>
    <lineage>
        <taxon>Eukaryota</taxon>
        <taxon>Metazoa</taxon>
        <taxon>Ecdysozoa</taxon>
        <taxon>Nematoda</taxon>
        <taxon>Chromadorea</taxon>
        <taxon>Rhabditida</taxon>
        <taxon>Spirurina</taxon>
        <taxon>Ascaridomorpha</taxon>
        <taxon>Ascaridoidea</taxon>
        <taxon>Ascarididae</taxon>
        <taxon>Parascaris</taxon>
    </lineage>
</organism>
<dbReference type="AlphaFoldDB" id="A0A915C438"/>
<feature type="signal peptide" evidence="2">
    <location>
        <begin position="1"/>
        <end position="21"/>
    </location>
</feature>
<evidence type="ECO:0000313" key="3">
    <source>
        <dbReference type="Proteomes" id="UP000887569"/>
    </source>
</evidence>
<feature type="region of interest" description="Disordered" evidence="1">
    <location>
        <begin position="289"/>
        <end position="316"/>
    </location>
</feature>
<keyword evidence="3" id="KW-1185">Reference proteome</keyword>
<feature type="region of interest" description="Disordered" evidence="1">
    <location>
        <begin position="725"/>
        <end position="744"/>
    </location>
</feature>
<accession>A0A915C438</accession>
<dbReference type="Proteomes" id="UP000887569">
    <property type="component" value="Unplaced"/>
</dbReference>